<dbReference type="InterPro" id="IPR002502">
    <property type="entry name" value="Amidase_domain"/>
</dbReference>
<dbReference type="AlphaFoldDB" id="A0A6N9U1G4"/>
<dbReference type="Gene3D" id="3.40.80.10">
    <property type="entry name" value="Peptidoglycan recognition protein-like"/>
    <property type="match status" value="1"/>
</dbReference>
<organism evidence="4 5">
    <name type="scientific">Streptomyces halstedii</name>
    <dbReference type="NCBI Taxonomy" id="1944"/>
    <lineage>
        <taxon>Bacteria</taxon>
        <taxon>Bacillati</taxon>
        <taxon>Actinomycetota</taxon>
        <taxon>Actinomycetes</taxon>
        <taxon>Kitasatosporales</taxon>
        <taxon>Streptomycetaceae</taxon>
        <taxon>Streptomyces</taxon>
    </lineage>
</organism>
<reference evidence="3 6" key="2">
    <citation type="submission" date="2021-07" db="EMBL/GenBank/DDBJ databases">
        <title>Sequencing Streptomyces halstedii LGO-A4 genome an citrus endophytic actinomycete.</title>
        <authorList>
            <person name="Samborskyy M."/>
            <person name="Scott N."/>
            <person name="Deglau R."/>
            <person name="Dickens S."/>
            <person name="Oliveira L.G."/>
        </authorList>
    </citation>
    <scope>NUCLEOTIDE SEQUENCE [LARGE SCALE GENOMIC DNA]</scope>
    <source>
        <strain evidence="3 6">LGO-A4</strain>
    </source>
</reference>
<evidence type="ECO:0000313" key="3">
    <source>
        <dbReference type="EMBL" id="MBV7669688.1"/>
    </source>
</evidence>
<comment type="caution">
    <text evidence="4">The sequence shown here is derived from an EMBL/GenBank/DDBJ whole genome shotgun (WGS) entry which is preliminary data.</text>
</comment>
<reference evidence="4 5" key="1">
    <citation type="submission" date="2020-01" db="EMBL/GenBank/DDBJ databases">
        <title>Insect and environment-associated Actinomycetes.</title>
        <authorList>
            <person name="Currrie C."/>
            <person name="Chevrette M."/>
            <person name="Carlson C."/>
            <person name="Stubbendieck R."/>
            <person name="Wendt-Pienkowski E."/>
        </authorList>
    </citation>
    <scope>NUCLEOTIDE SEQUENCE [LARGE SCALE GENOMIC DNA]</scope>
    <source>
        <strain evidence="4 5">SID11342</strain>
    </source>
</reference>
<dbReference type="GO" id="GO:0008745">
    <property type="term" value="F:N-acetylmuramoyl-L-alanine amidase activity"/>
    <property type="evidence" value="ECO:0007669"/>
    <property type="project" value="InterPro"/>
</dbReference>
<dbReference type="CDD" id="cd06583">
    <property type="entry name" value="PGRP"/>
    <property type="match status" value="1"/>
</dbReference>
<dbReference type="EMBL" id="JAHUVW010000001">
    <property type="protein sequence ID" value="MBV7669688.1"/>
    <property type="molecule type" value="Genomic_DNA"/>
</dbReference>
<protein>
    <submittedName>
        <fullName evidence="4">Peptidoglycan recognition protein</fullName>
    </submittedName>
</protein>
<dbReference type="Pfam" id="PF01510">
    <property type="entry name" value="Amidase_2"/>
    <property type="match status" value="1"/>
</dbReference>
<dbReference type="GO" id="GO:0008270">
    <property type="term" value="F:zinc ion binding"/>
    <property type="evidence" value="ECO:0007669"/>
    <property type="project" value="InterPro"/>
</dbReference>
<feature type="domain" description="Peptidoglycan recognition protein family" evidence="2">
    <location>
        <begin position="45"/>
        <end position="193"/>
    </location>
</feature>
<evidence type="ECO:0000256" key="1">
    <source>
        <dbReference type="ARBA" id="ARBA00007553"/>
    </source>
</evidence>
<comment type="similarity">
    <text evidence="1">Belongs to the N-acetylmuramoyl-L-alanine amidase 2 family.</text>
</comment>
<dbReference type="InterPro" id="IPR006619">
    <property type="entry name" value="PGRP_domain_met/bac"/>
</dbReference>
<evidence type="ECO:0000313" key="4">
    <source>
        <dbReference type="EMBL" id="NEA17630.1"/>
    </source>
</evidence>
<dbReference type="Proteomes" id="UP000735541">
    <property type="component" value="Unassembled WGS sequence"/>
</dbReference>
<dbReference type="Proteomes" id="UP000471293">
    <property type="component" value="Unassembled WGS sequence"/>
</dbReference>
<gene>
    <name evidence="4" type="ORF">G3I29_19355</name>
    <name evidence="3" type="ORF">STHAL_09350</name>
</gene>
<evidence type="ECO:0000259" key="2">
    <source>
        <dbReference type="SMART" id="SM00701"/>
    </source>
</evidence>
<dbReference type="InterPro" id="IPR015510">
    <property type="entry name" value="PGRP"/>
</dbReference>
<dbReference type="SMART" id="SM00701">
    <property type="entry name" value="PGRP"/>
    <property type="match status" value="1"/>
</dbReference>
<dbReference type="GO" id="GO:0009253">
    <property type="term" value="P:peptidoglycan catabolic process"/>
    <property type="evidence" value="ECO:0007669"/>
    <property type="project" value="InterPro"/>
</dbReference>
<accession>A0A6N9U1G4</accession>
<dbReference type="InterPro" id="IPR036505">
    <property type="entry name" value="Amidase/PGRP_sf"/>
</dbReference>
<dbReference type="PANTHER" id="PTHR11022:SF41">
    <property type="entry name" value="PEPTIDOGLYCAN-RECOGNITION PROTEIN LC-RELATED"/>
    <property type="match status" value="1"/>
</dbReference>
<evidence type="ECO:0000313" key="5">
    <source>
        <dbReference type="Proteomes" id="UP000471293"/>
    </source>
</evidence>
<dbReference type="SUPFAM" id="SSF55846">
    <property type="entry name" value="N-acetylmuramoyl-L-alanine amidase-like"/>
    <property type="match status" value="1"/>
</dbReference>
<evidence type="ECO:0000313" key="6">
    <source>
        <dbReference type="Proteomes" id="UP000735541"/>
    </source>
</evidence>
<name>A0A6N9U1G4_STRHA</name>
<proteinExistence type="inferred from homology"/>
<dbReference type="RefSeq" id="WP_103490717.1">
    <property type="nucleotide sequence ID" value="NZ_JAAGLQ010000411.1"/>
</dbReference>
<dbReference type="PANTHER" id="PTHR11022">
    <property type="entry name" value="PEPTIDOGLYCAN RECOGNITION PROTEIN"/>
    <property type="match status" value="1"/>
</dbReference>
<keyword evidence="6" id="KW-1185">Reference proteome</keyword>
<sequence>MWLRRTALAAAVVPLALLVFRDAPVRFLAPERASAKPAAPAAPRPAIVGRAQWHADESLVKEHASYTGEVNAVFVHHTGHRNDYDCADVPRMLRAMEEDHVRSEGWDDIGYNFVVDRCGTVYEGRGGGIGRSVRGAHTTGFNEHSVGIAAIGDFAPGVPVPKALIEGIAKVAAWKLRPGIDPRGTVRMVSSNDDSLFHRGQVVHLHVVSGHRDTFETNCPGDALYAQLPAIREEMARLRTPRR</sequence>
<dbReference type="EMBL" id="JAAGLQ010000411">
    <property type="protein sequence ID" value="NEA17630.1"/>
    <property type="molecule type" value="Genomic_DNA"/>
</dbReference>